<accession>A0ABW6IG24</accession>
<dbReference type="PANTHER" id="PTHR47990">
    <property type="entry name" value="2-OXOGLUTARATE (2OG) AND FE(II)-DEPENDENT OXYGENASE SUPERFAMILY PROTEIN-RELATED"/>
    <property type="match status" value="1"/>
</dbReference>
<evidence type="ECO:0000313" key="4">
    <source>
        <dbReference type="EMBL" id="MFE4106329.1"/>
    </source>
</evidence>
<dbReference type="EMBL" id="JBHZOL010000061">
    <property type="protein sequence ID" value="MFE4106329.1"/>
    <property type="molecule type" value="Genomic_DNA"/>
</dbReference>
<keyword evidence="2" id="KW-0560">Oxidoreductase</keyword>
<evidence type="ECO:0000259" key="3">
    <source>
        <dbReference type="PROSITE" id="PS51471"/>
    </source>
</evidence>
<feature type="domain" description="Fe2OG dioxygenase" evidence="3">
    <location>
        <begin position="167"/>
        <end position="272"/>
    </location>
</feature>
<dbReference type="Gene3D" id="2.60.120.330">
    <property type="entry name" value="B-lactam Antibiotic, Isopenicillin N Synthase, Chain"/>
    <property type="match status" value="1"/>
</dbReference>
<dbReference type="RefSeq" id="WP_377963979.1">
    <property type="nucleotide sequence ID" value="NZ_JBHZOL010000061.1"/>
</dbReference>
<sequence>MPETQGDRAIPLLNFKAFTQGTQTERADFVDNLGQALEKIGFFALEQHSVAAPLIQQAYEAAALVFQLPDAIKQQYERPELKGQRGFVGFGREHAKNSPYPDLKEFWHVGRSPSALGANLWPVEVPQFQTVMTALFQQLEVCAAVLLEACALYLDQPRTALRDLVRQGDTLLRVIHYPPLPSTAAAASLRAAAHEDINLITLLCEATAPGLELLQTNGDWLPIQAPPGHLIVDTGDMLQHLTNGLFKSTTHRVVNPENQGDRRFSLPFFVHPAATTNLAPLAVCIDRTGGIARYPAVSAGDYLHQRLQEIGLA</sequence>
<dbReference type="InterPro" id="IPR050231">
    <property type="entry name" value="Iron_ascorbate_oxido_reductase"/>
</dbReference>
<protein>
    <submittedName>
        <fullName evidence="4">Isopenicillin N synthase family dioxygenase</fullName>
    </submittedName>
</protein>
<name>A0ABW6IG24_9CYAN</name>
<reference evidence="4 5" key="1">
    <citation type="submission" date="2024-10" db="EMBL/GenBank/DDBJ databases">
        <authorList>
            <person name="Ratan Roy A."/>
            <person name="Morales Sandoval P.H."/>
            <person name="De Los Santos Villalobos S."/>
            <person name="Chakraborty S."/>
            <person name="Mukherjee J."/>
        </authorList>
    </citation>
    <scope>NUCLEOTIDE SEQUENCE [LARGE SCALE GENOMIC DNA]</scope>
    <source>
        <strain evidence="4 5">S1</strain>
    </source>
</reference>
<dbReference type="InterPro" id="IPR026992">
    <property type="entry name" value="DIOX_N"/>
</dbReference>
<keyword evidence="4" id="KW-0223">Dioxygenase</keyword>
<keyword evidence="2" id="KW-0408">Iron</keyword>
<keyword evidence="5" id="KW-1185">Reference proteome</keyword>
<evidence type="ECO:0000256" key="2">
    <source>
        <dbReference type="RuleBase" id="RU003682"/>
    </source>
</evidence>
<dbReference type="SUPFAM" id="SSF51197">
    <property type="entry name" value="Clavaminate synthase-like"/>
    <property type="match status" value="1"/>
</dbReference>
<evidence type="ECO:0000256" key="1">
    <source>
        <dbReference type="ARBA" id="ARBA00004792"/>
    </source>
</evidence>
<dbReference type="InterPro" id="IPR027443">
    <property type="entry name" value="IPNS-like_sf"/>
</dbReference>
<dbReference type="InterPro" id="IPR044861">
    <property type="entry name" value="IPNS-like_FE2OG_OXY"/>
</dbReference>
<dbReference type="GO" id="GO:0051213">
    <property type="term" value="F:dioxygenase activity"/>
    <property type="evidence" value="ECO:0007669"/>
    <property type="project" value="UniProtKB-KW"/>
</dbReference>
<dbReference type="Pfam" id="PF14226">
    <property type="entry name" value="DIOX_N"/>
    <property type="match status" value="1"/>
</dbReference>
<dbReference type="InterPro" id="IPR005123">
    <property type="entry name" value="Oxoglu/Fe-dep_dioxygenase_dom"/>
</dbReference>
<gene>
    <name evidence="4" type="ORF">ACFVKH_08580</name>
</gene>
<comment type="similarity">
    <text evidence="2">Belongs to the iron/ascorbate-dependent oxidoreductase family.</text>
</comment>
<dbReference type="Pfam" id="PF03171">
    <property type="entry name" value="2OG-FeII_Oxy"/>
    <property type="match status" value="1"/>
</dbReference>
<dbReference type="PROSITE" id="PS51471">
    <property type="entry name" value="FE2OG_OXY"/>
    <property type="match status" value="1"/>
</dbReference>
<comment type="caution">
    <text evidence="4">The sequence shown here is derived from an EMBL/GenBank/DDBJ whole genome shotgun (WGS) entry which is preliminary data.</text>
</comment>
<comment type="pathway">
    <text evidence="1">Antibiotic biosynthesis.</text>
</comment>
<dbReference type="Proteomes" id="UP001600165">
    <property type="component" value="Unassembled WGS sequence"/>
</dbReference>
<evidence type="ECO:0000313" key="5">
    <source>
        <dbReference type="Proteomes" id="UP001600165"/>
    </source>
</evidence>
<proteinExistence type="inferred from homology"/>
<keyword evidence="2" id="KW-0479">Metal-binding</keyword>
<dbReference type="PRINTS" id="PR00682">
    <property type="entry name" value="IPNSYNTHASE"/>
</dbReference>
<organism evidence="4 5">
    <name type="scientific">Almyronema epifaneia S1</name>
    <dbReference type="NCBI Taxonomy" id="2991925"/>
    <lineage>
        <taxon>Bacteria</taxon>
        <taxon>Bacillati</taxon>
        <taxon>Cyanobacteriota</taxon>
        <taxon>Cyanophyceae</taxon>
        <taxon>Nodosilineales</taxon>
        <taxon>Nodosilineaceae</taxon>
        <taxon>Almyronema</taxon>
        <taxon>Almyronema epifaneia</taxon>
    </lineage>
</organism>